<name>A0A8T2N9Z8_9TELE</name>
<accession>A0A8T2N9Z8</accession>
<evidence type="ECO:0000313" key="2">
    <source>
        <dbReference type="Proteomes" id="UP000824540"/>
    </source>
</evidence>
<dbReference type="Proteomes" id="UP000824540">
    <property type="component" value="Unassembled WGS sequence"/>
</dbReference>
<sequence>MWMEGYSIEHMIKVLTLRDWWRQTYLSCDSEIHPPPPKLKLYLLLLNANSEWIKQSNIQPDRNSAAGRRTQKPLVNPSSIAIFKKGNRRKPKTLTLPVIILYAALSLAKPQNNLWPCGPGGSDNKWRDISADGTRVAIGVCPLLRLSVRA</sequence>
<evidence type="ECO:0000313" key="1">
    <source>
        <dbReference type="EMBL" id="KAG9337253.1"/>
    </source>
</evidence>
<feature type="non-terminal residue" evidence="1">
    <location>
        <position position="1"/>
    </location>
</feature>
<comment type="caution">
    <text evidence="1">The sequence shown here is derived from an EMBL/GenBank/DDBJ whole genome shotgun (WGS) entry which is preliminary data.</text>
</comment>
<protein>
    <submittedName>
        <fullName evidence="1">Uncharacterized protein</fullName>
    </submittedName>
</protein>
<dbReference type="EMBL" id="JAFBMS010000091">
    <property type="protein sequence ID" value="KAG9337253.1"/>
    <property type="molecule type" value="Genomic_DNA"/>
</dbReference>
<organism evidence="1 2">
    <name type="scientific">Albula glossodonta</name>
    <name type="common">roundjaw bonefish</name>
    <dbReference type="NCBI Taxonomy" id="121402"/>
    <lineage>
        <taxon>Eukaryota</taxon>
        <taxon>Metazoa</taxon>
        <taxon>Chordata</taxon>
        <taxon>Craniata</taxon>
        <taxon>Vertebrata</taxon>
        <taxon>Euteleostomi</taxon>
        <taxon>Actinopterygii</taxon>
        <taxon>Neopterygii</taxon>
        <taxon>Teleostei</taxon>
        <taxon>Albuliformes</taxon>
        <taxon>Albulidae</taxon>
        <taxon>Albula</taxon>
    </lineage>
</organism>
<gene>
    <name evidence="1" type="ORF">JZ751_029538</name>
</gene>
<proteinExistence type="predicted"/>
<keyword evidence="2" id="KW-1185">Reference proteome</keyword>
<reference evidence="1" key="1">
    <citation type="thesis" date="2021" institute="BYU ScholarsArchive" country="Provo, UT, USA">
        <title>Applications of and Algorithms for Genome Assembly and Genomic Analyses with an Emphasis on Marine Teleosts.</title>
        <authorList>
            <person name="Pickett B.D."/>
        </authorList>
    </citation>
    <scope>NUCLEOTIDE SEQUENCE</scope>
    <source>
        <strain evidence="1">HI-2016</strain>
    </source>
</reference>
<dbReference type="AlphaFoldDB" id="A0A8T2N9Z8"/>